<proteinExistence type="predicted"/>
<feature type="region of interest" description="Disordered" evidence="1">
    <location>
        <begin position="243"/>
        <end position="270"/>
    </location>
</feature>
<evidence type="ECO:0000313" key="3">
    <source>
        <dbReference type="EMBL" id="JAG34353.1"/>
    </source>
</evidence>
<feature type="compositionally biased region" description="Polar residues" evidence="1">
    <location>
        <begin position="254"/>
        <end position="270"/>
    </location>
</feature>
<dbReference type="EMBL" id="GBHO01009251">
    <property type="protein sequence ID" value="JAG34353.1"/>
    <property type="molecule type" value="Transcribed_RNA"/>
</dbReference>
<feature type="domain" description="Nuclear respiratory factor 1 NLS/DNA-binding dimerisation" evidence="2">
    <location>
        <begin position="5"/>
        <end position="103"/>
    </location>
</feature>
<evidence type="ECO:0000259" key="2">
    <source>
        <dbReference type="Pfam" id="PF10491"/>
    </source>
</evidence>
<name>A0A0A9YTE1_LYGHE</name>
<reference evidence="3" key="1">
    <citation type="journal article" date="2014" name="PLoS ONE">
        <title>Transcriptome-Based Identification of ABC Transporters in the Western Tarnished Plant Bug Lygus hesperus.</title>
        <authorList>
            <person name="Hull J.J."/>
            <person name="Chaney K."/>
            <person name="Geib S.M."/>
            <person name="Fabrick J.A."/>
            <person name="Brent C.S."/>
            <person name="Walsh D."/>
            <person name="Lavine L.C."/>
        </authorList>
    </citation>
    <scope>NUCLEOTIDE SEQUENCE</scope>
</reference>
<organism evidence="3">
    <name type="scientific">Lygus hesperus</name>
    <name type="common">Western plant bug</name>
    <dbReference type="NCBI Taxonomy" id="30085"/>
    <lineage>
        <taxon>Eukaryota</taxon>
        <taxon>Metazoa</taxon>
        <taxon>Ecdysozoa</taxon>
        <taxon>Arthropoda</taxon>
        <taxon>Hexapoda</taxon>
        <taxon>Insecta</taxon>
        <taxon>Pterygota</taxon>
        <taxon>Neoptera</taxon>
        <taxon>Paraneoptera</taxon>
        <taxon>Hemiptera</taxon>
        <taxon>Heteroptera</taxon>
        <taxon>Panheteroptera</taxon>
        <taxon>Cimicomorpha</taxon>
        <taxon>Miridae</taxon>
        <taxon>Mirini</taxon>
        <taxon>Lygus</taxon>
    </lineage>
</organism>
<dbReference type="AlphaFoldDB" id="A0A0A9YTE1"/>
<dbReference type="InterPro" id="IPR019525">
    <property type="entry name" value="Nrf1_NLS/DNA-bd_dimer"/>
</dbReference>
<accession>A0A0A9YTE1</accession>
<sequence length="501" mass="56605">MEGVKNAMMTDLPLVMANGTFKSTNSMTEIQLERFLSYLVRFTCQKYKKSPCVQPSWWMENVVYNPEFSVGQIPLPYTRNKSVKLRRLVKLCYTAHNCKDLLSLSEKLAALHVMSYKFIRNKFDGTVTVVQVSSNAPIVMIPGSNLDYDLDVVSSHCLRLRELSIIPVRKSLIAYDTKVKPVKAVDDEANNCIIIEDSSSDDDVEIVSYEKGAFPPTPPKRKLPLGIRPGPACSKIKRRIDGSRIPAPLPNQPPLQTGESSSSHQPSGQTLQPVRLALSAAHRAEIAKGWNLRDQKPCISQQLHAPIKQPVNRLPGMVPRPALQSQTLPLPQKPVRFLPVRSARPQRHQTFTFVDIDLTIDEDEDDFPEKKAQLPSELTQNTFLAGFNLLGRDCELPKTENPPVMPTNKKKILYLSDLSLDMVPYMVQKGILPKRSLISRKELEERTAYLEKHTRRDYELSRIVVDAKDSASVAAVTRKCSVRVKKLTSADMRKWRKARKI</sequence>
<protein>
    <submittedName>
        <fullName evidence="3">Nuclear respiratory factor 1</fullName>
    </submittedName>
</protein>
<reference evidence="3" key="2">
    <citation type="submission" date="2014-07" db="EMBL/GenBank/DDBJ databases">
        <authorList>
            <person name="Hull J."/>
        </authorList>
    </citation>
    <scope>NUCLEOTIDE SEQUENCE</scope>
</reference>
<gene>
    <name evidence="3" type="primary">Nrf1_0</name>
    <name evidence="3" type="ORF">CM83_40865</name>
</gene>
<evidence type="ECO:0000256" key="1">
    <source>
        <dbReference type="SAM" id="MobiDB-lite"/>
    </source>
</evidence>
<dbReference type="Pfam" id="PF10491">
    <property type="entry name" value="Nrf1_DNA-bind"/>
    <property type="match status" value="1"/>
</dbReference>